<dbReference type="AlphaFoldDB" id="A0A9X3S930"/>
<organism evidence="3 4">
    <name type="scientific">Solirubrobacter phytolaccae</name>
    <dbReference type="NCBI Taxonomy" id="1404360"/>
    <lineage>
        <taxon>Bacteria</taxon>
        <taxon>Bacillati</taxon>
        <taxon>Actinomycetota</taxon>
        <taxon>Thermoleophilia</taxon>
        <taxon>Solirubrobacterales</taxon>
        <taxon>Solirubrobacteraceae</taxon>
        <taxon>Solirubrobacter</taxon>
    </lineage>
</organism>
<dbReference type="Proteomes" id="UP001147653">
    <property type="component" value="Unassembled WGS sequence"/>
</dbReference>
<feature type="region of interest" description="Disordered" evidence="2">
    <location>
        <begin position="57"/>
        <end position="106"/>
    </location>
</feature>
<sequence length="106" mass="11395">MGPSDRLVRAVAEERATLERQRAHLAREADGLRASLRRIEAGLAEIDALTARLDDIAPRAGRRRGDSEIGRRTPAVGRRDRTPRGTDRRHGGGPPALPSGATAAKS</sequence>
<keyword evidence="1" id="KW-0175">Coiled coil</keyword>
<feature type="non-terminal residue" evidence="3">
    <location>
        <position position="106"/>
    </location>
</feature>
<evidence type="ECO:0000256" key="1">
    <source>
        <dbReference type="SAM" id="Coils"/>
    </source>
</evidence>
<feature type="coiled-coil region" evidence="1">
    <location>
        <begin position="8"/>
        <end position="35"/>
    </location>
</feature>
<dbReference type="EMBL" id="JAPDDP010000001">
    <property type="protein sequence ID" value="MDA0178835.1"/>
    <property type="molecule type" value="Genomic_DNA"/>
</dbReference>
<feature type="compositionally biased region" description="Basic and acidic residues" evidence="2">
    <location>
        <begin position="57"/>
        <end position="90"/>
    </location>
</feature>
<reference evidence="3" key="1">
    <citation type="submission" date="2022-10" db="EMBL/GenBank/DDBJ databases">
        <title>The WGS of Solirubrobacter phytolaccae KCTC 29190.</title>
        <authorList>
            <person name="Jiang Z."/>
        </authorList>
    </citation>
    <scope>NUCLEOTIDE SEQUENCE</scope>
    <source>
        <strain evidence="3">KCTC 29190</strain>
    </source>
</reference>
<accession>A0A9X3S930</accession>
<protein>
    <submittedName>
        <fullName evidence="3">Uncharacterized protein</fullName>
    </submittedName>
</protein>
<evidence type="ECO:0000256" key="2">
    <source>
        <dbReference type="SAM" id="MobiDB-lite"/>
    </source>
</evidence>
<keyword evidence="4" id="KW-1185">Reference proteome</keyword>
<evidence type="ECO:0000313" key="3">
    <source>
        <dbReference type="EMBL" id="MDA0178835.1"/>
    </source>
</evidence>
<comment type="caution">
    <text evidence="3">The sequence shown here is derived from an EMBL/GenBank/DDBJ whole genome shotgun (WGS) entry which is preliminary data.</text>
</comment>
<gene>
    <name evidence="3" type="ORF">OJ997_00890</name>
</gene>
<evidence type="ECO:0000313" key="4">
    <source>
        <dbReference type="Proteomes" id="UP001147653"/>
    </source>
</evidence>
<proteinExistence type="predicted"/>
<name>A0A9X3S930_9ACTN</name>